<feature type="domain" description="Cell wall hydrolase SleB" evidence="1">
    <location>
        <begin position="47"/>
        <end position="155"/>
    </location>
</feature>
<dbReference type="InterPro" id="IPR042047">
    <property type="entry name" value="SleB_dom1"/>
</dbReference>
<dbReference type="InterPro" id="IPR011105">
    <property type="entry name" value="Cell_wall_hydrolase_SleB"/>
</dbReference>
<dbReference type="Proteomes" id="UP000584642">
    <property type="component" value="Unassembled WGS sequence"/>
</dbReference>
<gene>
    <name evidence="2" type="ORF">HND93_11925</name>
</gene>
<proteinExistence type="predicted"/>
<protein>
    <submittedName>
        <fullName evidence="2">Cell wall hydrolase</fullName>
    </submittedName>
</protein>
<keyword evidence="2" id="KW-0378">Hydrolase</keyword>
<accession>A0ABX2T8A7</accession>
<dbReference type="Gene3D" id="1.10.10.2520">
    <property type="entry name" value="Cell wall hydrolase SleB, domain 1"/>
    <property type="match status" value="1"/>
</dbReference>
<comment type="caution">
    <text evidence="2">The sequence shown here is derived from an EMBL/GenBank/DDBJ whole genome shotgun (WGS) entry which is preliminary data.</text>
</comment>
<sequence length="159" mass="17015">MTARRLMPVTTDITTLPAAPPVQPDAAAYGVDAVDTLARTLWGEAQGEPVRGIEAVAAVIVNRLRRADARGAPAVRRESLRYSCWAVDFPDRPRMLAVDGTDPVFATCLRVARRAVAGVLPDPTGGATRYHRAGDRPDWAEGLFPTAEIGGSLFYGGED</sequence>
<keyword evidence="3" id="KW-1185">Reference proteome</keyword>
<evidence type="ECO:0000313" key="3">
    <source>
        <dbReference type="Proteomes" id="UP000584642"/>
    </source>
</evidence>
<dbReference type="Pfam" id="PF07486">
    <property type="entry name" value="Hydrolase_2"/>
    <property type="match status" value="1"/>
</dbReference>
<reference evidence="2 3" key="1">
    <citation type="submission" date="2020-05" db="EMBL/GenBank/DDBJ databases">
        <title>Azospirillum oleiclasticum sp. nov, a nitrogen-fixing and heavy crude oil-emulsifying bacterium isolated from the crude oil of Yumen Oilfield.</title>
        <authorList>
            <person name="Wu D."/>
            <person name="Cai M."/>
            <person name="Zhang X."/>
        </authorList>
    </citation>
    <scope>NUCLEOTIDE SEQUENCE [LARGE SCALE GENOMIC DNA]</scope>
    <source>
        <strain evidence="2 3">ROY-1-1-2</strain>
    </source>
</reference>
<dbReference type="GO" id="GO:0016787">
    <property type="term" value="F:hydrolase activity"/>
    <property type="evidence" value="ECO:0007669"/>
    <property type="project" value="UniProtKB-KW"/>
</dbReference>
<organism evidence="2 3">
    <name type="scientific">Azospirillum oleiclasticum</name>
    <dbReference type="NCBI Taxonomy" id="2735135"/>
    <lineage>
        <taxon>Bacteria</taxon>
        <taxon>Pseudomonadati</taxon>
        <taxon>Pseudomonadota</taxon>
        <taxon>Alphaproteobacteria</taxon>
        <taxon>Rhodospirillales</taxon>
        <taxon>Azospirillaceae</taxon>
        <taxon>Azospirillum</taxon>
    </lineage>
</organism>
<evidence type="ECO:0000313" key="2">
    <source>
        <dbReference type="EMBL" id="NYZ20424.1"/>
    </source>
</evidence>
<dbReference type="EMBL" id="JABFDB010000006">
    <property type="protein sequence ID" value="NYZ20424.1"/>
    <property type="molecule type" value="Genomic_DNA"/>
</dbReference>
<name>A0ABX2T8A7_9PROT</name>
<evidence type="ECO:0000259" key="1">
    <source>
        <dbReference type="Pfam" id="PF07486"/>
    </source>
</evidence>
<dbReference type="RefSeq" id="WP_180282175.1">
    <property type="nucleotide sequence ID" value="NZ_JABFDB010000006.1"/>
</dbReference>